<name>L8ECI9_HUMAN</name>
<sequence>MVPHSYQQAAPSRRLLPPDGCSPTGSGLWKEPDAPRKVGGGDGTRCTSFLQFLIGEGNRVETKLGEAEDGRAGRAISVTLIFKKGKLRPREESN</sequence>
<dbReference type="ChiTaRS" id="SORCS2">
    <property type="organism name" value="human"/>
</dbReference>
<accession>L8ECI9</accession>
<dbReference type="AlphaFoldDB" id="L8ECI9"/>
<evidence type="ECO:0000256" key="1">
    <source>
        <dbReference type="SAM" id="MobiDB-lite"/>
    </source>
</evidence>
<protein>
    <submittedName>
        <fullName evidence="2">Alternative protein SORCS2</fullName>
    </submittedName>
</protein>
<proteinExistence type="predicted"/>
<dbReference type="OrthoDB" id="443634at2759"/>
<feature type="compositionally biased region" description="Polar residues" evidence="1">
    <location>
        <begin position="1"/>
        <end position="10"/>
    </location>
</feature>
<reference evidence="2" key="1">
    <citation type="journal article" date="2013" name="PLoS ONE">
        <title>Direct detection of alternative open reading frames translation products in human significantly expands the proteome.</title>
        <authorList>
            <person name="Vanderperre B."/>
            <person name="Lucier J.-F."/>
            <person name="Motard J."/>
            <person name="Tremblay G."/>
            <person name="Vanderperre S."/>
            <person name="Wisztorski M."/>
            <person name="Salzet M."/>
            <person name="Boisvert F.-M."/>
            <person name="Roucou X."/>
        </authorList>
    </citation>
    <scope>NUCLEOTIDE SEQUENCE</scope>
</reference>
<evidence type="ECO:0000313" key="2">
    <source>
        <dbReference type="EMBL" id="CCQ43647.1"/>
    </source>
</evidence>
<organism evidence="2">
    <name type="scientific">Homo sapiens</name>
    <name type="common">Human</name>
    <dbReference type="NCBI Taxonomy" id="9606"/>
    <lineage>
        <taxon>Eukaryota</taxon>
        <taxon>Metazoa</taxon>
        <taxon>Chordata</taxon>
        <taxon>Craniata</taxon>
        <taxon>Vertebrata</taxon>
        <taxon>Euteleostomi</taxon>
        <taxon>Mammalia</taxon>
        <taxon>Eutheria</taxon>
        <taxon>Euarchontoglires</taxon>
        <taxon>Primates</taxon>
        <taxon>Haplorrhini</taxon>
        <taxon>Catarrhini</taxon>
        <taxon>Hominidae</taxon>
        <taxon>Homo</taxon>
    </lineage>
</organism>
<dbReference type="EMBL" id="HF584150">
    <property type="protein sequence ID" value="CCQ43647.1"/>
    <property type="molecule type" value="Genomic_DNA"/>
</dbReference>
<gene>
    <name evidence="2" type="primary">SORCS2</name>
</gene>
<feature type="region of interest" description="Disordered" evidence="1">
    <location>
        <begin position="1"/>
        <end position="42"/>
    </location>
</feature>